<gene>
    <name evidence="2" type="ORF">VTK73DRAFT_5108</name>
</gene>
<sequence>MWMVLPALIFLVLSSRTVAESGIVMLCVRSPDVLTLKLSRVSAPSPSPWSAMVAVTGVWAGAGGDLAQRMRVLGGDSRGAGADSAAGFPSRSNRLSRGFFFRAKRRQNGRNRTLGWRSQTTMGFPRCESLWCVWRSGAKDGGLVSSASGAGVPR</sequence>
<dbReference type="EMBL" id="JAZHXJ010002875">
    <property type="protein sequence ID" value="KAL1836284.1"/>
    <property type="molecule type" value="Genomic_DNA"/>
</dbReference>
<keyword evidence="1" id="KW-0732">Signal</keyword>
<name>A0ABR3V3D3_9PEZI</name>
<protein>
    <recommendedName>
        <fullName evidence="4">Secreted protein</fullName>
    </recommendedName>
</protein>
<organism evidence="2 3">
    <name type="scientific">Phialemonium thermophilum</name>
    <dbReference type="NCBI Taxonomy" id="223376"/>
    <lineage>
        <taxon>Eukaryota</taxon>
        <taxon>Fungi</taxon>
        <taxon>Dikarya</taxon>
        <taxon>Ascomycota</taxon>
        <taxon>Pezizomycotina</taxon>
        <taxon>Sordariomycetes</taxon>
        <taxon>Sordariomycetidae</taxon>
        <taxon>Cephalothecales</taxon>
        <taxon>Cephalothecaceae</taxon>
        <taxon>Phialemonium</taxon>
    </lineage>
</organism>
<reference evidence="2 3" key="1">
    <citation type="journal article" date="2024" name="Commun. Biol.">
        <title>Comparative genomic analysis of thermophilic fungi reveals convergent evolutionary adaptations and gene losses.</title>
        <authorList>
            <person name="Steindorff A.S."/>
            <person name="Aguilar-Pontes M.V."/>
            <person name="Robinson A.J."/>
            <person name="Andreopoulos B."/>
            <person name="LaButti K."/>
            <person name="Kuo A."/>
            <person name="Mondo S."/>
            <person name="Riley R."/>
            <person name="Otillar R."/>
            <person name="Haridas S."/>
            <person name="Lipzen A."/>
            <person name="Grimwood J."/>
            <person name="Schmutz J."/>
            <person name="Clum A."/>
            <person name="Reid I.D."/>
            <person name="Moisan M.C."/>
            <person name="Butler G."/>
            <person name="Nguyen T.T.M."/>
            <person name="Dewar K."/>
            <person name="Conant G."/>
            <person name="Drula E."/>
            <person name="Henrissat B."/>
            <person name="Hansel C."/>
            <person name="Singer S."/>
            <person name="Hutchinson M.I."/>
            <person name="de Vries R.P."/>
            <person name="Natvig D.O."/>
            <person name="Powell A.J."/>
            <person name="Tsang A."/>
            <person name="Grigoriev I.V."/>
        </authorList>
    </citation>
    <scope>NUCLEOTIDE SEQUENCE [LARGE SCALE GENOMIC DNA]</scope>
    <source>
        <strain evidence="2 3">ATCC 24622</strain>
    </source>
</reference>
<evidence type="ECO:0008006" key="4">
    <source>
        <dbReference type="Google" id="ProtNLM"/>
    </source>
</evidence>
<evidence type="ECO:0000313" key="3">
    <source>
        <dbReference type="Proteomes" id="UP001586593"/>
    </source>
</evidence>
<evidence type="ECO:0000313" key="2">
    <source>
        <dbReference type="EMBL" id="KAL1836284.1"/>
    </source>
</evidence>
<accession>A0ABR3V3D3</accession>
<dbReference type="Proteomes" id="UP001586593">
    <property type="component" value="Unassembled WGS sequence"/>
</dbReference>
<feature type="chain" id="PRO_5045598678" description="Secreted protein" evidence="1">
    <location>
        <begin position="20"/>
        <end position="154"/>
    </location>
</feature>
<proteinExistence type="predicted"/>
<evidence type="ECO:0000256" key="1">
    <source>
        <dbReference type="SAM" id="SignalP"/>
    </source>
</evidence>
<keyword evidence="3" id="KW-1185">Reference proteome</keyword>
<feature type="signal peptide" evidence="1">
    <location>
        <begin position="1"/>
        <end position="19"/>
    </location>
</feature>
<comment type="caution">
    <text evidence="2">The sequence shown here is derived from an EMBL/GenBank/DDBJ whole genome shotgun (WGS) entry which is preliminary data.</text>
</comment>